<feature type="compositionally biased region" description="Low complexity" evidence="1">
    <location>
        <begin position="569"/>
        <end position="583"/>
    </location>
</feature>
<feature type="compositionally biased region" description="Low complexity" evidence="1">
    <location>
        <begin position="321"/>
        <end position="335"/>
    </location>
</feature>
<evidence type="ECO:0000313" key="3">
    <source>
        <dbReference type="Proteomes" id="UP001218218"/>
    </source>
</evidence>
<feature type="region of interest" description="Disordered" evidence="1">
    <location>
        <begin position="564"/>
        <end position="665"/>
    </location>
</feature>
<evidence type="ECO:0000256" key="1">
    <source>
        <dbReference type="SAM" id="MobiDB-lite"/>
    </source>
</evidence>
<dbReference type="AlphaFoldDB" id="A0AAD6YYG5"/>
<gene>
    <name evidence="2" type="ORF">DFH08DRAFT_978442</name>
</gene>
<dbReference type="EMBL" id="JARIHO010000127">
    <property type="protein sequence ID" value="KAJ7301758.1"/>
    <property type="molecule type" value="Genomic_DNA"/>
</dbReference>
<feature type="region of interest" description="Disordered" evidence="1">
    <location>
        <begin position="301"/>
        <end position="346"/>
    </location>
</feature>
<name>A0AAD6YYG5_9AGAR</name>
<evidence type="ECO:0000313" key="2">
    <source>
        <dbReference type="EMBL" id="KAJ7301758.1"/>
    </source>
</evidence>
<feature type="compositionally biased region" description="Polar residues" evidence="1">
    <location>
        <begin position="503"/>
        <end position="521"/>
    </location>
</feature>
<keyword evidence="3" id="KW-1185">Reference proteome</keyword>
<organism evidence="2 3">
    <name type="scientific">Mycena albidolilacea</name>
    <dbReference type="NCBI Taxonomy" id="1033008"/>
    <lineage>
        <taxon>Eukaryota</taxon>
        <taxon>Fungi</taxon>
        <taxon>Dikarya</taxon>
        <taxon>Basidiomycota</taxon>
        <taxon>Agaricomycotina</taxon>
        <taxon>Agaricomycetes</taxon>
        <taxon>Agaricomycetidae</taxon>
        <taxon>Agaricales</taxon>
        <taxon>Marasmiineae</taxon>
        <taxon>Mycenaceae</taxon>
        <taxon>Mycena</taxon>
    </lineage>
</organism>
<protein>
    <submittedName>
        <fullName evidence="2">Uncharacterized protein</fullName>
    </submittedName>
</protein>
<accession>A0AAD6YYG5</accession>
<dbReference type="Proteomes" id="UP001218218">
    <property type="component" value="Unassembled WGS sequence"/>
</dbReference>
<comment type="caution">
    <text evidence="2">The sequence shown here is derived from an EMBL/GenBank/DDBJ whole genome shotgun (WGS) entry which is preliminary data.</text>
</comment>
<feature type="compositionally biased region" description="Basic residues" evidence="1">
    <location>
        <begin position="336"/>
        <end position="345"/>
    </location>
</feature>
<sequence length="807" mass="86191">MAPLEWATPVQLDYLHQMLPKFREARLSPDKSVAMECFWKKLDEAWFTMYPVKQELGIIRDGPGAEPLTPEQLKSIGKADERKGRLRTWMRWRKASTTSRAVHKQSGLFKILKAKKKTRPLRAMEVYQKLYRDKIRSEVMQRGYGELNEEAEADRVALARDPDAEPSVLTPEEEQEVEEQAMARVRANHAAHMSLLRTTAMELFTVEPEEVGAEVLSQMEKMNKECGSGVNDDADTETQTPEEYQHAIDQLPEVMSKFTGAVEAEAGWMGFFMAGGPMPNSHDVRDTWAIVSEAEADAIIPGGLIPFDSDAEGGSDEEGQKASSSVTPAAPPSTAKPKRVRRKKPAAAASAVVSPGLCGALPASSPAPTLALSTATDPVLPIPEGFDQTIQDIVTNLSGIDDTLPAATWTLWPADDGWDGIMPPTEDSEAASPWNGLSLPSSQIEEDFVPPRPVPRPMHLGAAFAVDRDVGGSPGRAPIGTQELSPSSSAPDAGSVPAPAACSATSRMTSVTGTSATMATPASSGITASATFMMLAATPEATTTTTRTPRSTAALAVWNARQRQRTLTADPVPVSNAAPSAVEAPPPSPQAPQFPESRPRANTPCGRPQAPVKKAAAKSKKAPAKKKAGGRSRGRPRKNASAEEEQGQPLPSLPPPLPGTPGVIAPLTGAAAAAESACIRREEGRLLHDRNEQLRLSKDLEKKAAEAEVAKARRRNPAGGADLVVVTHPQRYRVPARNPDGSLVVHEVTKKRGDVGGSQLSIPVADPNARQAKMDAALLTGLKKGKCKAKADPPAAPKRKCILSFPL</sequence>
<feature type="compositionally biased region" description="Basic residues" evidence="1">
    <location>
        <begin position="615"/>
        <end position="638"/>
    </location>
</feature>
<feature type="region of interest" description="Disordered" evidence="1">
    <location>
        <begin position="467"/>
        <end position="521"/>
    </location>
</feature>
<proteinExistence type="predicted"/>
<reference evidence="2" key="1">
    <citation type="submission" date="2023-03" db="EMBL/GenBank/DDBJ databases">
        <title>Massive genome expansion in bonnet fungi (Mycena s.s.) driven by repeated elements and novel gene families across ecological guilds.</title>
        <authorList>
            <consortium name="Lawrence Berkeley National Laboratory"/>
            <person name="Harder C.B."/>
            <person name="Miyauchi S."/>
            <person name="Viragh M."/>
            <person name="Kuo A."/>
            <person name="Thoen E."/>
            <person name="Andreopoulos B."/>
            <person name="Lu D."/>
            <person name="Skrede I."/>
            <person name="Drula E."/>
            <person name="Henrissat B."/>
            <person name="Morin E."/>
            <person name="Kohler A."/>
            <person name="Barry K."/>
            <person name="LaButti K."/>
            <person name="Morin E."/>
            <person name="Salamov A."/>
            <person name="Lipzen A."/>
            <person name="Mereny Z."/>
            <person name="Hegedus B."/>
            <person name="Baldrian P."/>
            <person name="Stursova M."/>
            <person name="Weitz H."/>
            <person name="Taylor A."/>
            <person name="Grigoriev I.V."/>
            <person name="Nagy L.G."/>
            <person name="Martin F."/>
            <person name="Kauserud H."/>
        </authorList>
    </citation>
    <scope>NUCLEOTIDE SEQUENCE</scope>
    <source>
        <strain evidence="2">CBHHK002</strain>
    </source>
</reference>